<dbReference type="InterPro" id="IPR003593">
    <property type="entry name" value="AAA+_ATPase"/>
</dbReference>
<feature type="region of interest" description="Disordered" evidence="8">
    <location>
        <begin position="1409"/>
        <end position="1556"/>
    </location>
</feature>
<comment type="caution">
    <text evidence="10">The sequence shown here is derived from an EMBL/GenBank/DDBJ whole genome shotgun (WGS) entry which is preliminary data.</text>
</comment>
<dbReference type="GO" id="GO:0006334">
    <property type="term" value="P:nucleosome assembly"/>
    <property type="evidence" value="ECO:0007669"/>
    <property type="project" value="TreeGrafter"/>
</dbReference>
<dbReference type="InterPro" id="IPR045199">
    <property type="entry name" value="ATAD2-like"/>
</dbReference>
<evidence type="ECO:0000259" key="9">
    <source>
        <dbReference type="SMART" id="SM00382"/>
    </source>
</evidence>
<feature type="compositionally biased region" description="Polar residues" evidence="8">
    <location>
        <begin position="1531"/>
        <end position="1555"/>
    </location>
</feature>
<proteinExistence type="inferred from homology"/>
<gene>
    <name evidence="10" type="ORF">CDD82_4389</name>
</gene>
<dbReference type="GO" id="GO:0042393">
    <property type="term" value="F:histone binding"/>
    <property type="evidence" value="ECO:0007669"/>
    <property type="project" value="TreeGrafter"/>
</dbReference>
<evidence type="ECO:0000256" key="3">
    <source>
        <dbReference type="ARBA" id="ARBA00022741"/>
    </source>
</evidence>
<dbReference type="InterPro" id="IPR027417">
    <property type="entry name" value="P-loop_NTPase"/>
</dbReference>
<dbReference type="FunFam" id="3.40.50.300:FF:001218">
    <property type="entry name" value="AAA family ATPase, putative"/>
    <property type="match status" value="1"/>
</dbReference>
<feature type="compositionally biased region" description="Basic and acidic residues" evidence="8">
    <location>
        <begin position="8"/>
        <end position="18"/>
    </location>
</feature>
<feature type="compositionally biased region" description="Acidic residues" evidence="8">
    <location>
        <begin position="63"/>
        <end position="72"/>
    </location>
</feature>
<evidence type="ECO:0000256" key="5">
    <source>
        <dbReference type="ARBA" id="ARBA00022840"/>
    </source>
</evidence>
<feature type="region of interest" description="Disordered" evidence="8">
    <location>
        <begin position="1325"/>
        <end position="1344"/>
    </location>
</feature>
<dbReference type="GO" id="GO:0045815">
    <property type="term" value="P:transcription initiation-coupled chromatin remodeling"/>
    <property type="evidence" value="ECO:0007669"/>
    <property type="project" value="TreeGrafter"/>
</dbReference>
<organism evidence="10 11">
    <name type="scientific">Ophiocordyceps australis</name>
    <dbReference type="NCBI Taxonomy" id="1399860"/>
    <lineage>
        <taxon>Eukaryota</taxon>
        <taxon>Fungi</taxon>
        <taxon>Dikarya</taxon>
        <taxon>Ascomycota</taxon>
        <taxon>Pezizomycotina</taxon>
        <taxon>Sordariomycetes</taxon>
        <taxon>Hypocreomycetidae</taxon>
        <taxon>Hypocreales</taxon>
        <taxon>Ophiocordycipitaceae</taxon>
        <taxon>Ophiocordyceps</taxon>
    </lineage>
</organism>
<feature type="region of interest" description="Disordered" evidence="8">
    <location>
        <begin position="1067"/>
        <end position="1098"/>
    </location>
</feature>
<evidence type="ECO:0000313" key="10">
    <source>
        <dbReference type="EMBL" id="PHH75571.1"/>
    </source>
</evidence>
<dbReference type="GO" id="GO:0003682">
    <property type="term" value="F:chromatin binding"/>
    <property type="evidence" value="ECO:0007669"/>
    <property type="project" value="TreeGrafter"/>
</dbReference>
<keyword evidence="4" id="KW-0378">Hydrolase</keyword>
<dbReference type="CDD" id="cd05491">
    <property type="entry name" value="Bromo_TBP7_like"/>
    <property type="match status" value="1"/>
</dbReference>
<feature type="compositionally biased region" description="Basic residues" evidence="8">
    <location>
        <begin position="373"/>
        <end position="382"/>
    </location>
</feature>
<keyword evidence="5" id="KW-0067">ATP-binding</keyword>
<feature type="compositionally biased region" description="Basic residues" evidence="8">
    <location>
        <begin position="33"/>
        <end position="57"/>
    </location>
</feature>
<feature type="region of interest" description="Disordered" evidence="8">
    <location>
        <begin position="1"/>
        <end position="429"/>
    </location>
</feature>
<dbReference type="PROSITE" id="PS00674">
    <property type="entry name" value="AAA"/>
    <property type="match status" value="1"/>
</dbReference>
<dbReference type="PRINTS" id="PR00830">
    <property type="entry name" value="ENDOLAPTASE"/>
</dbReference>
<feature type="compositionally biased region" description="Acidic residues" evidence="8">
    <location>
        <begin position="340"/>
        <end position="349"/>
    </location>
</feature>
<dbReference type="SUPFAM" id="SSF52540">
    <property type="entry name" value="P-loop containing nucleoside triphosphate hydrolases"/>
    <property type="match status" value="2"/>
</dbReference>
<feature type="region of interest" description="Disordered" evidence="8">
    <location>
        <begin position="1359"/>
        <end position="1396"/>
    </location>
</feature>
<evidence type="ECO:0000256" key="7">
    <source>
        <dbReference type="ARBA" id="ARBA00023242"/>
    </source>
</evidence>
<feature type="domain" description="AAA+ ATPase" evidence="9">
    <location>
        <begin position="613"/>
        <end position="754"/>
    </location>
</feature>
<evidence type="ECO:0000256" key="1">
    <source>
        <dbReference type="ARBA" id="ARBA00004123"/>
    </source>
</evidence>
<dbReference type="PANTHER" id="PTHR23069">
    <property type="entry name" value="AAA DOMAIN-CONTAINING"/>
    <property type="match status" value="1"/>
</dbReference>
<evidence type="ECO:0000256" key="2">
    <source>
        <dbReference type="ARBA" id="ARBA00006914"/>
    </source>
</evidence>
<dbReference type="InterPro" id="IPR041569">
    <property type="entry name" value="AAA_lid_3"/>
</dbReference>
<evidence type="ECO:0000256" key="4">
    <source>
        <dbReference type="ARBA" id="ARBA00022801"/>
    </source>
</evidence>
<feature type="compositionally biased region" description="Polar residues" evidence="8">
    <location>
        <begin position="1414"/>
        <end position="1437"/>
    </location>
</feature>
<feature type="compositionally biased region" description="Basic and acidic residues" evidence="8">
    <location>
        <begin position="122"/>
        <end position="132"/>
    </location>
</feature>
<dbReference type="Pfam" id="PF17862">
    <property type="entry name" value="AAA_lid_3"/>
    <property type="match status" value="1"/>
</dbReference>
<feature type="compositionally biased region" description="Low complexity" evidence="8">
    <location>
        <begin position="268"/>
        <end position="280"/>
    </location>
</feature>
<dbReference type="FunFam" id="3.40.50.300:FF:000061">
    <property type="entry name" value="ATPase family, AAA domain-containing 2"/>
    <property type="match status" value="1"/>
</dbReference>
<feature type="region of interest" description="Disordered" evidence="8">
    <location>
        <begin position="443"/>
        <end position="491"/>
    </location>
</feature>
<keyword evidence="3" id="KW-0547">Nucleotide-binding</keyword>
<dbReference type="Gene3D" id="3.40.50.300">
    <property type="entry name" value="P-loop containing nucleotide triphosphate hydrolases"/>
    <property type="match status" value="2"/>
</dbReference>
<evidence type="ECO:0000313" key="11">
    <source>
        <dbReference type="Proteomes" id="UP000224854"/>
    </source>
</evidence>
<dbReference type="SMART" id="SM00382">
    <property type="entry name" value="AAA"/>
    <property type="match status" value="1"/>
</dbReference>
<protein>
    <recommendedName>
        <fullName evidence="9">AAA+ ATPase domain-containing protein</fullName>
    </recommendedName>
</protein>
<dbReference type="Gene3D" id="1.10.8.60">
    <property type="match status" value="1"/>
</dbReference>
<dbReference type="Pfam" id="PF00004">
    <property type="entry name" value="AAA"/>
    <property type="match status" value="2"/>
</dbReference>
<dbReference type="Proteomes" id="UP000224854">
    <property type="component" value="Unassembled WGS sequence"/>
</dbReference>
<reference evidence="10 11" key="1">
    <citation type="submission" date="2017-06" db="EMBL/GenBank/DDBJ databases">
        <title>Ant-infecting Ophiocordyceps genomes reveal a high diversity of potential behavioral manipulation genes and a possible major role for enterotoxins.</title>
        <authorList>
            <person name="De Bekker C."/>
            <person name="Evans H.C."/>
            <person name="Brachmann A."/>
            <person name="Hughes D.P."/>
        </authorList>
    </citation>
    <scope>NUCLEOTIDE SEQUENCE [LARGE SCALE GENOMIC DNA]</scope>
    <source>
        <strain evidence="10 11">1348a</strain>
    </source>
</reference>
<dbReference type="InterPro" id="IPR003960">
    <property type="entry name" value="ATPase_AAA_CS"/>
</dbReference>
<comment type="subcellular location">
    <subcellularLocation>
        <location evidence="1">Nucleus</location>
    </subcellularLocation>
</comment>
<dbReference type="GO" id="GO:0016887">
    <property type="term" value="F:ATP hydrolysis activity"/>
    <property type="evidence" value="ECO:0007669"/>
    <property type="project" value="InterPro"/>
</dbReference>
<name>A0A2C5Z8S2_9HYPO</name>
<feature type="compositionally biased region" description="Basic and acidic residues" evidence="8">
    <location>
        <begin position="1507"/>
        <end position="1530"/>
    </location>
</feature>
<dbReference type="PANTHER" id="PTHR23069:SF0">
    <property type="entry name" value="TAT-BINDING HOMOLOG 7"/>
    <property type="match status" value="1"/>
</dbReference>
<feature type="compositionally biased region" description="Basic and acidic residues" evidence="8">
    <location>
        <begin position="1067"/>
        <end position="1084"/>
    </location>
</feature>
<dbReference type="InterPro" id="IPR003959">
    <property type="entry name" value="ATPase_AAA_core"/>
</dbReference>
<dbReference type="GO" id="GO:0005524">
    <property type="term" value="F:ATP binding"/>
    <property type="evidence" value="ECO:0007669"/>
    <property type="project" value="UniProtKB-KW"/>
</dbReference>
<dbReference type="GO" id="GO:0005634">
    <property type="term" value="C:nucleus"/>
    <property type="evidence" value="ECO:0007669"/>
    <property type="project" value="UniProtKB-SubCell"/>
</dbReference>
<evidence type="ECO:0000256" key="8">
    <source>
        <dbReference type="SAM" id="MobiDB-lite"/>
    </source>
</evidence>
<evidence type="ECO:0000256" key="6">
    <source>
        <dbReference type="ARBA" id="ARBA00023117"/>
    </source>
</evidence>
<feature type="compositionally biased region" description="Basic and acidic residues" evidence="8">
    <location>
        <begin position="1329"/>
        <end position="1338"/>
    </location>
</feature>
<sequence length="1643" mass="180944">MGSKRKRIIEDFDPNKSDSDDENFDPSVDRPRKSSKTTKGSRRASARTPRVGRKRGNHYGGSDIDDDEDDLLSSDSQNGSFMGDDEEDEANAPINAAGRRTRRAAINRSTYRESSYDEDGELDQKIDDKDELGTPDQVEMQSEKPTQRKLVKIKVPQAAKMPTTRRSTRASTAETDDFVELGHSGRAVSSRKSKSKSPEVFTRTRRSSRAMKGLKSASIAIETIEEATQESSLHEADQPDELSQEEQKPAADVSVAEDQDMKDVAVDEQPAVEPEQQAAAGNDDEDDDDVPVQRRTRSSRANASAPDPIESDVADKESSGRLTRGSRLKKSTQEPSSDFDPGEESDEAEMSGSDSAKEKGPATDVDSPAPRGRSNRRKARSSRRGEDSGDEEPDFDLEELNEEARELRQCSRPRRRPRQASPIVYQEHTRRSRAKVNYYMPPLTSMNMEDDEAEDPAPTPSRNRRGKAGGGGGWDRNLNTTLGPFGGGGNSGSLLGGPWGTLAAGGADSDSSDDEMVHRSTVAGNVGMTPTSAAPGGLLGGGQGFNIDGVGATPNVGKIKDRKALADADPLGVDLNVDFGKVGGLQGHIDQLKEMVQLPLLYPELFTKFHVTPPRGVLFHGPPGTGKTLLARALANSVGSGGKKISFYMRKGADALSKWVGEAEKQLRLLFEEARKNQPSIIFFDEIDGLAPVRSSKQEQIHASIVSTLLALMDGMDGRGQVIVIGATNRPDNIDPALRRPGRFDREFYFPLPDIEGRRAILDIHTKDWGLSDSFKASLADKTKGYGGADLRALCTEAALNSIQRTYPQIYSSGEKLVVDPDKIQIHASDFMISIKKMIPSSERSATSGAQPLPASIEPLLRDKLSDAKKALDNLLPRKKNLTALEEAMFEQYNDDDHGFGREVLQQEFDRSRVYRPRLILYGAPGMGQGYISSAVLHYFEGIHVQNFDLPSLLADGRPMEQVIVGLFTEVRRHKPSVIYIPNIDAWYAALENTVALVTFQSMLKSIAPTEPVLLLATAECDDGKLPSEIVKDFFGFSHRNRLKLDRPEEASRKEYFGTTLEYVRKRPSDFPDPENRKKRRLEELAVAPSKEPKPPTKAEKKALQKRDHQLLNGLKIQLQPIMDQINRRYKKFRQPVIPQAQIDYLFIESDPNFVRPDIPGADIRPFEIVKDKHGNDVLKETATGKSYYNLETTTIEERLSNGFYARPKDFLFDIKALAKDARNIGDKERTLKANELLSNVEVDVASIETSTAHIDWEGLYQRQLQRAKEAAEKERKRRVMQSITDRFQSEQGGGNDSDAQGPLTLGETVPGSRTTARFQLCSPPLHSQADKDQDFEHGLSNGTPCKVRGNAEVDTVMSGTNEAGGAPVVMGPPPAIDGQLWTPKDQGSAAQLSQKSAVTALPSGVSPSAVLNEASTTKTSDPSTRPSSDWSTQRVNGQGPVRGPDEPIPDTLCEAKSRRNSAPQSSNEAQAQSQTVAKPMPMSQAAPTARMTNSFPSAGPKPQLGHGDEAASQKKAEPESQQKKAEPESQQKQAEPENQQKQVEAENQQDQAQGADSVDAALVEFLDELTYESRWCSVEQLEQVNREMMDALWQTRHEWNRIKALGEVRRAFSETLDELDLAGGDPYYRAVNIANQRREPEA</sequence>
<keyword evidence="11" id="KW-1185">Reference proteome</keyword>
<dbReference type="EMBL" id="NJEU01000365">
    <property type="protein sequence ID" value="PHH75571.1"/>
    <property type="molecule type" value="Genomic_DNA"/>
</dbReference>
<accession>A0A2C5Z8S2</accession>
<feature type="compositionally biased region" description="Polar residues" evidence="8">
    <location>
        <begin position="1461"/>
        <end position="1477"/>
    </location>
</feature>
<feature type="region of interest" description="Disordered" evidence="8">
    <location>
        <begin position="1287"/>
        <end position="1311"/>
    </location>
</feature>
<keyword evidence="6" id="KW-0103">Bromodomain</keyword>
<dbReference type="GO" id="GO:0006337">
    <property type="term" value="P:nucleosome disassembly"/>
    <property type="evidence" value="ECO:0007669"/>
    <property type="project" value="TreeGrafter"/>
</dbReference>
<keyword evidence="7" id="KW-0539">Nucleus</keyword>
<feature type="compositionally biased region" description="Acidic residues" evidence="8">
    <location>
        <begin position="388"/>
        <end position="401"/>
    </location>
</feature>
<comment type="similarity">
    <text evidence="2">Belongs to the AAA ATPase family.</text>
</comment>
<dbReference type="OrthoDB" id="5421at2759"/>